<dbReference type="Pfam" id="PF04191">
    <property type="entry name" value="PEMT"/>
    <property type="match status" value="1"/>
</dbReference>
<keyword evidence="9" id="KW-1185">Reference proteome</keyword>
<dbReference type="GO" id="GO:0012505">
    <property type="term" value="C:endomembrane system"/>
    <property type="evidence" value="ECO:0007669"/>
    <property type="project" value="UniProtKB-SubCell"/>
</dbReference>
<evidence type="ECO:0000256" key="3">
    <source>
        <dbReference type="ARBA" id="ARBA00022989"/>
    </source>
</evidence>
<dbReference type="PANTHER" id="PTHR12714:SF24">
    <property type="entry name" value="SLR1182 PROTEIN"/>
    <property type="match status" value="1"/>
</dbReference>
<organism evidence="7 9">
    <name type="scientific">Rubrobacter radiotolerans</name>
    <name type="common">Arthrobacter radiotolerans</name>
    <dbReference type="NCBI Taxonomy" id="42256"/>
    <lineage>
        <taxon>Bacteria</taxon>
        <taxon>Bacillati</taxon>
        <taxon>Actinomycetota</taxon>
        <taxon>Rubrobacteria</taxon>
        <taxon>Rubrobacterales</taxon>
        <taxon>Rubrobacteraceae</taxon>
        <taxon>Rubrobacter</taxon>
    </lineage>
</organism>
<keyword evidence="3 6" id="KW-1133">Transmembrane helix</keyword>
<dbReference type="EC" id="2.1.1.334" evidence="8"/>
<reference evidence="8" key="2">
    <citation type="submission" date="2023-11" db="EMBL/GenBank/DDBJ databases">
        <title>MicrobeMod: A computational toolkit for identifying prokaryotic methylation and restriction-modification with nanopore sequencing.</title>
        <authorList>
            <person name="Crits-Christoph A."/>
            <person name="Kang S.C."/>
            <person name="Lee H."/>
            <person name="Ostrov N."/>
        </authorList>
    </citation>
    <scope>NUCLEOTIDE SEQUENCE</scope>
    <source>
        <strain evidence="8">ATCC 51242</strain>
    </source>
</reference>
<evidence type="ECO:0000313" key="7">
    <source>
        <dbReference type="EMBL" id="AHY47531.1"/>
    </source>
</evidence>
<dbReference type="InterPro" id="IPR007318">
    <property type="entry name" value="Phopholipid_MeTrfase"/>
</dbReference>
<dbReference type="eggNOG" id="COG2020">
    <property type="taxonomic scope" value="Bacteria"/>
</dbReference>
<dbReference type="Gene3D" id="1.20.120.1630">
    <property type="match status" value="1"/>
</dbReference>
<feature type="transmembrane region" description="Helical" evidence="6">
    <location>
        <begin position="56"/>
        <end position="76"/>
    </location>
</feature>
<keyword evidence="8" id="KW-0489">Methyltransferase</keyword>
<dbReference type="RefSeq" id="WP_051589733.1">
    <property type="nucleotide sequence ID" value="NZ_CP007514.1"/>
</dbReference>
<feature type="region of interest" description="Disordered" evidence="5">
    <location>
        <begin position="1"/>
        <end position="25"/>
    </location>
</feature>
<dbReference type="PANTHER" id="PTHR12714">
    <property type="entry name" value="PROTEIN-S ISOPRENYLCYSTEINE O-METHYLTRANSFERASE"/>
    <property type="match status" value="1"/>
</dbReference>
<keyword evidence="2 6" id="KW-0812">Transmembrane</keyword>
<evidence type="ECO:0000256" key="2">
    <source>
        <dbReference type="ARBA" id="ARBA00022692"/>
    </source>
</evidence>
<dbReference type="Proteomes" id="UP001281130">
    <property type="component" value="Unassembled WGS sequence"/>
</dbReference>
<evidence type="ECO:0000256" key="6">
    <source>
        <dbReference type="SAM" id="Phobius"/>
    </source>
</evidence>
<gene>
    <name evidence="7" type="ORF">RradSPS_2248</name>
    <name evidence="8" type="ORF">SIL72_12975</name>
</gene>
<evidence type="ECO:0000256" key="5">
    <source>
        <dbReference type="SAM" id="MobiDB-lite"/>
    </source>
</evidence>
<comment type="subcellular location">
    <subcellularLocation>
        <location evidence="1">Endomembrane system</location>
        <topology evidence="1">Multi-pass membrane protein</topology>
    </subcellularLocation>
</comment>
<keyword evidence="8" id="KW-0808">Transferase</keyword>
<evidence type="ECO:0000313" key="9">
    <source>
        <dbReference type="Proteomes" id="UP000025229"/>
    </source>
</evidence>
<dbReference type="EC" id="2.1.1.100" evidence="8"/>
<dbReference type="GO" id="GO:0032259">
    <property type="term" value="P:methylation"/>
    <property type="evidence" value="ECO:0007669"/>
    <property type="project" value="UniProtKB-KW"/>
</dbReference>
<keyword evidence="4 6" id="KW-0472">Membrane</keyword>
<feature type="transmembrane region" description="Helical" evidence="6">
    <location>
        <begin position="25"/>
        <end position="44"/>
    </location>
</feature>
<dbReference type="GO" id="GO:0004671">
    <property type="term" value="F:protein C-terminal S-isoprenylcysteine carboxyl O-methyltransferase activity"/>
    <property type="evidence" value="ECO:0007669"/>
    <property type="project" value="UniProtKB-EC"/>
</dbReference>
<evidence type="ECO:0000256" key="4">
    <source>
        <dbReference type="ARBA" id="ARBA00023136"/>
    </source>
</evidence>
<accession>A0A023X5R5</accession>
<name>A0A023X5R5_RUBRA</name>
<evidence type="ECO:0000313" key="8">
    <source>
        <dbReference type="EMBL" id="MDX5894934.1"/>
    </source>
</evidence>
<dbReference type="AlphaFoldDB" id="A0A023X5R5"/>
<protein>
    <submittedName>
        <fullName evidence="8">Isoprenylcysteine carboxylmethyltransferase family protein</fullName>
        <ecNumber evidence="8">2.1.1.100</ecNumber>
        <ecNumber evidence="8">2.1.1.334</ecNumber>
    </submittedName>
</protein>
<dbReference type="STRING" id="42256.RradSPS_2248"/>
<sequence length="170" mass="18564">MSASDGRTDGNGGDPRGGPRETAGVVAPPPVIFSVPLLLGLLANRRLGLGFVPEGLRKPVGFPLLAGGLGLGLWFFREMRAADTPVDPYRPVSRLVTSGPFRYTRNPAYLALLANYLGVSVLKNSLPPLLLLPLVLYAMNRGVVEREEAYLREKFGEEYEAYLAQVPRWL</sequence>
<evidence type="ECO:0000256" key="1">
    <source>
        <dbReference type="ARBA" id="ARBA00004127"/>
    </source>
</evidence>
<dbReference type="EMBL" id="CP007514">
    <property type="protein sequence ID" value="AHY47531.1"/>
    <property type="molecule type" value="Genomic_DNA"/>
</dbReference>
<proteinExistence type="predicted"/>
<dbReference type="HOGENOM" id="CLU_065200_4_2_11"/>
<dbReference type="OrthoDB" id="941586at2"/>
<reference evidence="7 9" key="1">
    <citation type="submission" date="2014-03" db="EMBL/GenBank/DDBJ databases">
        <title>Complete genome sequence of the Radio-Resistant Rubrobacter radiotolerans RSPS-4.</title>
        <authorList>
            <person name="Egas C.C."/>
            <person name="Barroso C.C."/>
            <person name="Froufe H.J.C."/>
            <person name="Pacheco J.J."/>
            <person name="Albuquerque L.L."/>
            <person name="da Costa M.M.S."/>
        </authorList>
    </citation>
    <scope>NUCLEOTIDE SEQUENCE [LARGE SCALE GENOMIC DNA]</scope>
    <source>
        <strain evidence="7 9">RSPS-4</strain>
    </source>
</reference>
<dbReference type="EMBL" id="JAWXXX010000001">
    <property type="protein sequence ID" value="MDX5894934.1"/>
    <property type="molecule type" value="Genomic_DNA"/>
</dbReference>
<dbReference type="Proteomes" id="UP000025229">
    <property type="component" value="Chromosome"/>
</dbReference>
<dbReference type="KEGG" id="rrd:RradSPS_2248"/>